<dbReference type="OrthoDB" id="167576at2759"/>
<feature type="region of interest" description="Disordered" evidence="2">
    <location>
        <begin position="1"/>
        <end position="24"/>
    </location>
</feature>
<keyword evidence="5" id="KW-1185">Reference proteome</keyword>
<evidence type="ECO:0000256" key="1">
    <source>
        <dbReference type="PROSITE-ProRule" id="PRU00239"/>
    </source>
</evidence>
<feature type="compositionally biased region" description="Basic residues" evidence="2">
    <location>
        <begin position="372"/>
        <end position="383"/>
    </location>
</feature>
<dbReference type="PANTHER" id="PTHR46298">
    <property type="entry name" value="ANDROGLOBIN"/>
    <property type="match status" value="1"/>
</dbReference>
<dbReference type="PANTHER" id="PTHR46298:SF1">
    <property type="entry name" value="ANDROGLOBIN"/>
    <property type="match status" value="1"/>
</dbReference>
<dbReference type="SUPFAM" id="SSF54001">
    <property type="entry name" value="Cysteine proteinases"/>
    <property type="match status" value="1"/>
</dbReference>
<dbReference type="Pfam" id="PF00648">
    <property type="entry name" value="Peptidase_C2"/>
    <property type="match status" value="1"/>
</dbReference>
<gene>
    <name evidence="4" type="ORF">PECAL_1P15060</name>
</gene>
<protein>
    <recommendedName>
        <fullName evidence="3">Calpain catalytic domain-containing protein</fullName>
    </recommendedName>
</protein>
<dbReference type="InterPro" id="IPR053033">
    <property type="entry name" value="Androglobin-like"/>
</dbReference>
<evidence type="ECO:0000313" key="4">
    <source>
        <dbReference type="EMBL" id="CAH0365095.1"/>
    </source>
</evidence>
<comment type="caution">
    <text evidence="4">The sequence shown here is derived from an EMBL/GenBank/DDBJ whole genome shotgun (WGS) entry which is preliminary data.</text>
</comment>
<feature type="domain" description="Calpain catalytic" evidence="3">
    <location>
        <begin position="199"/>
        <end position="290"/>
    </location>
</feature>
<feature type="region of interest" description="Disordered" evidence="2">
    <location>
        <begin position="368"/>
        <end position="389"/>
    </location>
</feature>
<accession>A0A8J2WTR4</accession>
<evidence type="ECO:0000259" key="3">
    <source>
        <dbReference type="PROSITE" id="PS50203"/>
    </source>
</evidence>
<dbReference type="GO" id="GO:0004198">
    <property type="term" value="F:calcium-dependent cysteine-type endopeptidase activity"/>
    <property type="evidence" value="ECO:0007669"/>
    <property type="project" value="InterPro"/>
</dbReference>
<name>A0A8J2WTR4_9STRA</name>
<organism evidence="4 5">
    <name type="scientific">Pelagomonas calceolata</name>
    <dbReference type="NCBI Taxonomy" id="35677"/>
    <lineage>
        <taxon>Eukaryota</taxon>
        <taxon>Sar</taxon>
        <taxon>Stramenopiles</taxon>
        <taxon>Ochrophyta</taxon>
        <taxon>Pelagophyceae</taxon>
        <taxon>Pelagomonadales</taxon>
        <taxon>Pelagomonadaceae</taxon>
        <taxon>Pelagomonas</taxon>
    </lineage>
</organism>
<dbReference type="InterPro" id="IPR001300">
    <property type="entry name" value="Peptidase_C2_calpain_cat"/>
</dbReference>
<feature type="compositionally biased region" description="Polar residues" evidence="2">
    <location>
        <begin position="8"/>
        <end position="17"/>
    </location>
</feature>
<dbReference type="GO" id="GO:0006508">
    <property type="term" value="P:proteolysis"/>
    <property type="evidence" value="ECO:0007669"/>
    <property type="project" value="InterPro"/>
</dbReference>
<evidence type="ECO:0000313" key="5">
    <source>
        <dbReference type="Proteomes" id="UP000789595"/>
    </source>
</evidence>
<dbReference type="AlphaFoldDB" id="A0A8J2WTR4"/>
<dbReference type="PROSITE" id="PS50203">
    <property type="entry name" value="CALPAIN_CAT"/>
    <property type="match status" value="1"/>
</dbReference>
<proteinExistence type="predicted"/>
<evidence type="ECO:0000256" key="2">
    <source>
        <dbReference type="SAM" id="MobiDB-lite"/>
    </source>
</evidence>
<dbReference type="Proteomes" id="UP000789595">
    <property type="component" value="Unassembled WGS sequence"/>
</dbReference>
<dbReference type="InterPro" id="IPR038765">
    <property type="entry name" value="Papain-like_cys_pep_sf"/>
</dbReference>
<reference evidence="4" key="1">
    <citation type="submission" date="2021-11" db="EMBL/GenBank/DDBJ databases">
        <authorList>
            <consortium name="Genoscope - CEA"/>
            <person name="William W."/>
        </authorList>
    </citation>
    <scope>NUCLEOTIDE SEQUENCE</scope>
</reference>
<dbReference type="EMBL" id="CAKKNE010000001">
    <property type="protein sequence ID" value="CAH0365095.1"/>
    <property type="molecule type" value="Genomic_DNA"/>
</dbReference>
<comment type="caution">
    <text evidence="1">Lacks conserved residue(s) required for the propagation of feature annotation.</text>
</comment>
<sequence length="1210" mass="133509">MSKATDPPITSESSDNRTPLPALGQAECTSNKHAGLWPRVADALLPKWPHELEGERWFSTDDAYVDQEFDLEALPFWLRDTSVGWVRAPSLSSQSAQSASSEILVKTSIISNEEFVTDDQSNVRSAQAVENTALAEWSETAIDAITNEPLPQVVVLPPQTDRGPPPPDSLPLERGFALADQPNGIATSSKEQDEIGASLLRLVAMYARQCDQNRNKPFLWEAIYPQDRSGRPCYNPGGKYVVKVFFCGSWRRVQIDDRVPINARGQATIVFSRERRELWPFILAKAAYKVAHLAYRAIPSVDESSPQALFDLVAIATTALTGWAPSPIHIPSKPGPIDAFTARLTQRGTPECSLAEIDLASTNCFPGSSLNRHSKPSGRRRSGQSREVSNEMLNQASMARSTAARMTKNKLMAAREELIVLVETTETGVCLHPLLGVLTYPEANSVRTDKRNITNCFDAILEWSCAKSGLSDFESGPLTLPPTTLRKPICHITDRLSTSRLLSFSTQYGLPFTAELQSSWVESASGVGFVSQPLRQPGVLHINTSCNSATLVACIQTNILTTAPLSDDSTTAGPRPTSIHTLQTRSAVLTLEELVSPAQTSEEDGRFKQENSTFCCSSTESQSTGVSLRLVQKITGPYPSRSGILYAPLAPKGRAYRVCLDAPFGADVTFNCTAPVSYKTLPPVCEQLGGWSTSANGTYDAVHTDCEIVVFQRVVELINPVVDVNAPAETSNTDANCKEEQVPKTTSLGCFPETPQFMDIALELSVSDPTAANNITLHTLDIDENVSTTHSLLRLQKVRLRERGFIVSATLRAPSNTPISAGSWSLIAYSATSLPRPQLLHIKELDGAGTQEEGMTYRFGSMYSPNKHLRLFRDILEVPQACFPLSINLDVIHTEDLPVRFVIGESTEEINPSSTSSLERNKETSLRSASCASSIVFPRKSFLGIRRACVPCFWPKQAKHAPRDSGTERPDKSPANLNIVLEAKLDTNFIRADDTLYSPQPYASQSLSSKQLQLSDAPFSPAQRLTGKHLEASWILTLHASAGGLLLRHNDDQERTYQVIQNEWEARESGRGARAKDVQSKFGIGRTRSTERELTEDYALGSRFINSEIELKRERPRSALRKILIEAVRPGHEFLHDCMKSKSALSKPYAWDKKAAEAYGVHSIEYAQNSMLHKWRQCLLKGTTESLLAREQHRVKMQQKATRRSKFQKV</sequence>